<protein>
    <submittedName>
        <fullName evidence="3">Uncharacterized membrane protein</fullName>
    </submittedName>
</protein>
<reference evidence="4" key="1">
    <citation type="submission" date="2016-11" db="EMBL/GenBank/DDBJ databases">
        <authorList>
            <person name="Varghese N."/>
            <person name="Submissions S."/>
        </authorList>
    </citation>
    <scope>NUCLEOTIDE SEQUENCE [LARGE SCALE GENOMIC DNA]</scope>
    <source>
        <strain evidence="4">CGMCC 1.10835</strain>
    </source>
</reference>
<dbReference type="AlphaFoldDB" id="A0A1M6Q2L3"/>
<dbReference type="STRING" id="564117.SAMN05216369_0658"/>
<keyword evidence="1" id="KW-0472">Membrane</keyword>
<sequence>MSLAHIHPMIVHFPLVLWLLGVLMQLSVVARGGALVSDQWVARSAFWALLLGTVAAGVAAIFGDMALEIAMDKGFPLEALEAHEEIASTALWLFVAISACLVFVRWRGMHLKPALNWGLVGLGLVGLVVMFYAAYLGGQLVYDLGVNVNAVSN</sequence>
<keyword evidence="1" id="KW-0812">Transmembrane</keyword>
<feature type="transmembrane region" description="Helical" evidence="1">
    <location>
        <begin position="15"/>
        <end position="34"/>
    </location>
</feature>
<feature type="transmembrane region" description="Helical" evidence="1">
    <location>
        <begin position="116"/>
        <end position="135"/>
    </location>
</feature>
<organism evidence="3 4">
    <name type="scientific">Marinobacter antarcticus</name>
    <dbReference type="NCBI Taxonomy" id="564117"/>
    <lineage>
        <taxon>Bacteria</taxon>
        <taxon>Pseudomonadati</taxon>
        <taxon>Pseudomonadota</taxon>
        <taxon>Gammaproteobacteria</taxon>
        <taxon>Pseudomonadales</taxon>
        <taxon>Marinobacteraceae</taxon>
        <taxon>Marinobacter</taxon>
    </lineage>
</organism>
<dbReference type="InterPro" id="IPR019251">
    <property type="entry name" value="DUF2231_TM"/>
</dbReference>
<keyword evidence="4" id="KW-1185">Reference proteome</keyword>
<feature type="domain" description="DUF2231" evidence="2">
    <location>
        <begin position="6"/>
        <end position="149"/>
    </location>
</feature>
<proteinExistence type="predicted"/>
<dbReference type="Pfam" id="PF09990">
    <property type="entry name" value="DUF2231"/>
    <property type="match status" value="1"/>
</dbReference>
<feature type="transmembrane region" description="Helical" evidence="1">
    <location>
        <begin position="86"/>
        <end position="104"/>
    </location>
</feature>
<evidence type="ECO:0000313" key="3">
    <source>
        <dbReference type="EMBL" id="SHK14459.1"/>
    </source>
</evidence>
<keyword evidence="1" id="KW-1133">Transmembrane helix</keyword>
<accession>A0A1M6Q2L3</accession>
<dbReference type="RefSeq" id="WP_175547544.1">
    <property type="nucleotide sequence ID" value="NZ_FRAQ01000001.1"/>
</dbReference>
<dbReference type="Proteomes" id="UP000184497">
    <property type="component" value="Unassembled WGS sequence"/>
</dbReference>
<evidence type="ECO:0000313" key="4">
    <source>
        <dbReference type="Proteomes" id="UP000184497"/>
    </source>
</evidence>
<name>A0A1M6Q2L3_9GAMM</name>
<evidence type="ECO:0000256" key="1">
    <source>
        <dbReference type="SAM" id="Phobius"/>
    </source>
</evidence>
<dbReference type="EMBL" id="FRAQ01000001">
    <property type="protein sequence ID" value="SHK14459.1"/>
    <property type="molecule type" value="Genomic_DNA"/>
</dbReference>
<feature type="transmembrane region" description="Helical" evidence="1">
    <location>
        <begin position="46"/>
        <end position="66"/>
    </location>
</feature>
<gene>
    <name evidence="3" type="ORF">SAMN05216369_0658</name>
</gene>
<evidence type="ECO:0000259" key="2">
    <source>
        <dbReference type="Pfam" id="PF09990"/>
    </source>
</evidence>